<reference evidence="2" key="3">
    <citation type="submission" date="2025-08" db="UniProtKB">
        <authorList>
            <consortium name="Ensembl"/>
        </authorList>
    </citation>
    <scope>IDENTIFICATION</scope>
</reference>
<dbReference type="AlphaFoldDB" id="A0A2I2YR10"/>
<accession>A0A2I2YR10</accession>
<dbReference type="Gene3D" id="6.10.140.140">
    <property type="match status" value="1"/>
</dbReference>
<evidence type="ECO:0000313" key="2">
    <source>
        <dbReference type="Ensembl" id="ENSGGOP00000037414.1"/>
    </source>
</evidence>
<dbReference type="PANTHER" id="PTHR23232">
    <property type="entry name" value="KRAB DOMAIN C2H2 ZINC FINGER"/>
    <property type="match status" value="1"/>
</dbReference>
<dbReference type="GeneTree" id="ENSGT00940000164088"/>
<protein>
    <submittedName>
        <fullName evidence="2">Zinc finger protein 549</fullName>
    </submittedName>
</protein>
<name>A0A2I2YR10_GORGO</name>
<dbReference type="Bgee" id="ENSGGOG00000026189">
    <property type="expression patterns" value="Expressed in cerebellum and 5 other cell types or tissues"/>
</dbReference>
<keyword evidence="3" id="KW-1185">Reference proteome</keyword>
<dbReference type="GO" id="GO:0006355">
    <property type="term" value="P:regulation of DNA-templated transcription"/>
    <property type="evidence" value="ECO:0007669"/>
    <property type="project" value="InterPro"/>
</dbReference>
<dbReference type="CDD" id="cd07765">
    <property type="entry name" value="KRAB_A-box"/>
    <property type="match status" value="1"/>
</dbReference>
<organism evidence="2 3">
    <name type="scientific">Gorilla gorilla gorilla</name>
    <name type="common">Western lowland gorilla</name>
    <dbReference type="NCBI Taxonomy" id="9595"/>
    <lineage>
        <taxon>Eukaryota</taxon>
        <taxon>Metazoa</taxon>
        <taxon>Chordata</taxon>
        <taxon>Craniata</taxon>
        <taxon>Vertebrata</taxon>
        <taxon>Euteleostomi</taxon>
        <taxon>Mammalia</taxon>
        <taxon>Eutheria</taxon>
        <taxon>Euarchontoglires</taxon>
        <taxon>Primates</taxon>
        <taxon>Haplorrhini</taxon>
        <taxon>Catarrhini</taxon>
        <taxon>Hominidae</taxon>
        <taxon>Gorilla</taxon>
    </lineage>
</organism>
<reference evidence="2 3" key="2">
    <citation type="journal article" date="2012" name="Nature">
        <title>Insights into hominid evolution from the gorilla genome sequence.</title>
        <authorList>
            <person name="Scally A."/>
            <person name="Dutheil J.Y."/>
            <person name="Hillier L.W."/>
            <person name="Jordan G.E."/>
            <person name="Goodhead I."/>
            <person name="Herrero J."/>
            <person name="Hobolth A."/>
            <person name="Lappalainen T."/>
            <person name="Mailund T."/>
            <person name="Marques-Bonet T."/>
            <person name="McCarthy S."/>
            <person name="Montgomery S.H."/>
            <person name="Schwalie P.C."/>
            <person name="Tang Y.A."/>
            <person name="Ward M.C."/>
            <person name="Xue Y."/>
            <person name="Yngvadottir B."/>
            <person name="Alkan C."/>
            <person name="Andersen L.N."/>
            <person name="Ayub Q."/>
            <person name="Ball E.V."/>
            <person name="Beal K."/>
            <person name="Bradley B.J."/>
            <person name="Chen Y."/>
            <person name="Clee C.M."/>
            <person name="Fitzgerald S."/>
            <person name="Graves T.A."/>
            <person name="Gu Y."/>
            <person name="Heath P."/>
            <person name="Heger A."/>
            <person name="Karakoc E."/>
            <person name="Kolb-Kokocinski A."/>
            <person name="Laird G.K."/>
            <person name="Lunter G."/>
            <person name="Meader S."/>
            <person name="Mort M."/>
            <person name="Mullikin J.C."/>
            <person name="Munch K."/>
            <person name="O'Connor T.D."/>
            <person name="Phillips A.D."/>
            <person name="Prado-Martinez J."/>
            <person name="Rogers A.S."/>
            <person name="Sajjadian S."/>
            <person name="Schmidt D."/>
            <person name="Shaw K."/>
            <person name="Simpson J.T."/>
            <person name="Stenson P.D."/>
            <person name="Turner D.J."/>
            <person name="Vigilant L."/>
            <person name="Vilella A.J."/>
            <person name="Whitener W."/>
            <person name="Zhu B."/>
            <person name="Cooper D.N."/>
            <person name="de Jong P."/>
            <person name="Dermitzakis E.T."/>
            <person name="Eichler E.E."/>
            <person name="Flicek P."/>
            <person name="Goldman N."/>
            <person name="Mundy N.I."/>
            <person name="Ning Z."/>
            <person name="Odom D.T."/>
            <person name="Ponting C.P."/>
            <person name="Quail M.A."/>
            <person name="Ryder O.A."/>
            <person name="Searle S.M."/>
            <person name="Warren W.C."/>
            <person name="Wilson R.K."/>
            <person name="Schierup M.H."/>
            <person name="Rogers J."/>
            <person name="Tyler-Smith C."/>
            <person name="Durbin R."/>
        </authorList>
    </citation>
    <scope>NUCLEOTIDE SEQUENCE [LARGE SCALE GENOMIC DNA]</scope>
</reference>
<reference evidence="2" key="4">
    <citation type="submission" date="2025-09" db="UniProtKB">
        <authorList>
            <consortium name="Ensembl"/>
        </authorList>
    </citation>
    <scope>IDENTIFICATION</scope>
</reference>
<sequence length="104" mass="11550">MAEAALVNMPQIPMVTEEFVKPSQGHVTFEDIAVYFSQEEWGLLDESQRCLYHDVMLENFSLMASVAGLSQSNHKDSCSQQKVPVSLNNCVAQCSPDDGHYAPK</sequence>
<reference evidence="3" key="1">
    <citation type="submission" date="2011-05" db="EMBL/GenBank/DDBJ databases">
        <title>Insights into the evolution of the great apes provided by the gorilla genome.</title>
        <authorList>
            <person name="Scally A."/>
        </authorList>
    </citation>
    <scope>NUCLEOTIDE SEQUENCE [LARGE SCALE GENOMIC DNA]</scope>
</reference>
<dbReference type="EMBL" id="CABD030115095">
    <property type="status" value="NOT_ANNOTATED_CDS"/>
    <property type="molecule type" value="Genomic_DNA"/>
</dbReference>
<dbReference type="PANTHER" id="PTHR23232:SF133">
    <property type="entry name" value="RIKEN CDNA 1700020N01 GENE"/>
    <property type="match status" value="1"/>
</dbReference>
<feature type="domain" description="KRAB" evidence="1">
    <location>
        <begin position="27"/>
        <end position="104"/>
    </location>
</feature>
<dbReference type="Pfam" id="PF01352">
    <property type="entry name" value="KRAB"/>
    <property type="match status" value="1"/>
</dbReference>
<dbReference type="SMART" id="SM00349">
    <property type="entry name" value="KRAB"/>
    <property type="match status" value="1"/>
</dbReference>
<evidence type="ECO:0000259" key="1">
    <source>
        <dbReference type="PROSITE" id="PS50805"/>
    </source>
</evidence>
<dbReference type="SUPFAM" id="SSF109640">
    <property type="entry name" value="KRAB domain (Kruppel-associated box)"/>
    <property type="match status" value="1"/>
</dbReference>
<dbReference type="Ensembl" id="ENSGGOT00000068730.1">
    <property type="protein sequence ID" value="ENSGGOP00000037414.1"/>
    <property type="gene ID" value="ENSGGOG00000026189.2"/>
</dbReference>
<proteinExistence type="predicted"/>
<dbReference type="PROSITE" id="PS50805">
    <property type="entry name" value="KRAB"/>
    <property type="match status" value="1"/>
</dbReference>
<dbReference type="InterPro" id="IPR036051">
    <property type="entry name" value="KRAB_dom_sf"/>
</dbReference>
<dbReference type="Proteomes" id="UP000001519">
    <property type="component" value="Chromosome 19"/>
</dbReference>
<evidence type="ECO:0000313" key="3">
    <source>
        <dbReference type="Proteomes" id="UP000001519"/>
    </source>
</evidence>
<dbReference type="InterPro" id="IPR050169">
    <property type="entry name" value="Krueppel_C2H2_ZnF"/>
</dbReference>
<gene>
    <name evidence="2" type="primary">ZNF549</name>
</gene>
<dbReference type="InterPro" id="IPR001909">
    <property type="entry name" value="KRAB"/>
</dbReference>